<dbReference type="InterPro" id="IPR045266">
    <property type="entry name" value="DOH_DOMON"/>
</dbReference>
<dbReference type="PROSITE" id="PS00022">
    <property type="entry name" value="EGF_1"/>
    <property type="match status" value="1"/>
</dbReference>
<feature type="disulfide bond" evidence="1">
    <location>
        <begin position="201"/>
        <end position="210"/>
    </location>
</feature>
<feature type="compositionally biased region" description="Polar residues" evidence="2">
    <location>
        <begin position="316"/>
        <end position="336"/>
    </location>
</feature>
<dbReference type="KEGG" id="tad:TRIADDRAFT_61434"/>
<feature type="domain" description="DOMON" evidence="5">
    <location>
        <begin position="510"/>
        <end position="624"/>
    </location>
</feature>
<evidence type="ECO:0000256" key="2">
    <source>
        <dbReference type="SAM" id="MobiDB-lite"/>
    </source>
</evidence>
<sequence length="862" mass="93890">MYDFDFLDNVRTRSPCGMPENATGTGIFKTKLITGSKISITWHMAFPHGGGFRIQILHGNGTILHELTPTNNTNPWYSISNSTIQSYLATLPSGFTCDHCIIRLTRNAKEWSTPSGPYIFWSCADVEVNNFQCNQLNCYHGGSIASNCNSASAVCSCPNNQFSGDRCQYMNECETYADCNNNGLCVTINQDYYYPLKQCFCSAGFYGYKCSKTSNLTVVMPNDVSSYSYTKLDNSSEIWYKILSATNEVEVIHKTLSTSWVGLGWRPQGLKASCQFFPPGAAPCLISGPESAVGEGGNQPEGNSESTSKPEGGAESTAQPEGNAGSTAQPEGNAESTAKPEGEGGSSESGGAAGNLVTHAMDCTDMVIGSARGNMFRLFDYYSRDRSTPRMDSYFGGEDSITAAVGSESNGYTTLRWRKQLTAEGTTDHTIQDEVLDVIYAYGQKYPYSHQFPSGLHNSHRLTNYYNDDELKYHGYQNRGRKSLNFFGDSKLVTNTCSGSWKTGCTGNSCSNNLQWNIYNDGTVHFTMSAVTDKWIGLGISNDHKMAKTDAIVGWVGKVAPVITDRYISSYAPPPVDAVSNVNLLEGSKLNGTTTLKFYRPINTSDSQDISLHGCHYFIFAIGGQYTDSNFAISKHASTPFITSRKICIDVNQCSKSYSPLGIDIMTSTPCSGSWGTRCLNGQCASNLRWNVYNDGTVHFQMSADTDKWLAMGISVDKKMPSSDAIVGWISQGTAKLRDRFLKGYFIPAVDAITNVDLINGSLINGITTLNFKRAMNTSDSQNDVSLHGCHYFFLGTGGSYDDNNLDIGVHPQTPAVAKIPMCLYASRCTQFSPPGTGAAGTIFTLIHLVIAVLSVLISSIF</sequence>
<dbReference type="HOGENOM" id="CLU_011617_0_0_1"/>
<dbReference type="GeneID" id="6758615"/>
<dbReference type="SMART" id="SM00664">
    <property type="entry name" value="DoH"/>
    <property type="match status" value="3"/>
</dbReference>
<feature type="domain" description="DOMON" evidence="5">
    <location>
        <begin position="684"/>
        <end position="799"/>
    </location>
</feature>
<dbReference type="PhylomeDB" id="B3SAZ3"/>
<keyword evidence="3" id="KW-0472">Membrane</keyword>
<dbReference type="Pfam" id="PF03351">
    <property type="entry name" value="DOMON"/>
    <property type="match status" value="3"/>
</dbReference>
<keyword evidence="1" id="KW-1015">Disulfide bond</keyword>
<keyword evidence="3" id="KW-1133">Transmembrane helix</keyword>
<feature type="transmembrane region" description="Helical" evidence="3">
    <location>
        <begin position="838"/>
        <end position="858"/>
    </location>
</feature>
<feature type="domain" description="DOMON" evidence="5">
    <location>
        <begin position="322"/>
        <end position="443"/>
    </location>
</feature>
<evidence type="ECO:0000256" key="3">
    <source>
        <dbReference type="SAM" id="Phobius"/>
    </source>
</evidence>
<dbReference type="CDD" id="cd09631">
    <property type="entry name" value="DOMON_DOH"/>
    <property type="match status" value="3"/>
</dbReference>
<accession>B3SAZ3</accession>
<dbReference type="PANTHER" id="PTHR46901">
    <property type="entry name" value="GH04942P"/>
    <property type="match status" value="1"/>
</dbReference>
<organism evidence="6 7">
    <name type="scientific">Trichoplax adhaerens</name>
    <name type="common">Trichoplax reptans</name>
    <dbReference type="NCBI Taxonomy" id="10228"/>
    <lineage>
        <taxon>Eukaryota</taxon>
        <taxon>Metazoa</taxon>
        <taxon>Placozoa</taxon>
        <taxon>Uniplacotomia</taxon>
        <taxon>Trichoplacea</taxon>
        <taxon>Trichoplacidae</taxon>
        <taxon>Trichoplax</taxon>
    </lineage>
</organism>
<evidence type="ECO:0008006" key="8">
    <source>
        <dbReference type="Google" id="ProtNLM"/>
    </source>
</evidence>
<dbReference type="OMA" id="CEMENPS"/>
<dbReference type="eggNOG" id="KOG4293">
    <property type="taxonomic scope" value="Eukaryota"/>
</dbReference>
<comment type="caution">
    <text evidence="1">Lacks conserved residue(s) required for the propagation of feature annotation.</text>
</comment>
<dbReference type="AlphaFoldDB" id="B3SAZ3"/>
<dbReference type="SUPFAM" id="SSF49344">
    <property type="entry name" value="CBD9-like"/>
    <property type="match status" value="2"/>
</dbReference>
<proteinExistence type="predicted"/>
<dbReference type="InParanoid" id="B3SAZ3"/>
<dbReference type="InterPro" id="IPR005018">
    <property type="entry name" value="DOMON_domain"/>
</dbReference>
<evidence type="ECO:0000259" key="4">
    <source>
        <dbReference type="PROSITE" id="PS50026"/>
    </source>
</evidence>
<reference evidence="6 7" key="1">
    <citation type="journal article" date="2008" name="Nature">
        <title>The Trichoplax genome and the nature of placozoans.</title>
        <authorList>
            <person name="Srivastava M."/>
            <person name="Begovic E."/>
            <person name="Chapman J."/>
            <person name="Putnam N.H."/>
            <person name="Hellsten U."/>
            <person name="Kawashima T."/>
            <person name="Kuo A."/>
            <person name="Mitros T."/>
            <person name="Salamov A."/>
            <person name="Carpenter M.L."/>
            <person name="Signorovitch A.Y."/>
            <person name="Moreno M.A."/>
            <person name="Kamm K."/>
            <person name="Grimwood J."/>
            <person name="Schmutz J."/>
            <person name="Shapiro H."/>
            <person name="Grigoriev I.V."/>
            <person name="Buss L.W."/>
            <person name="Schierwater B."/>
            <person name="Dellaporta S.L."/>
            <person name="Rokhsar D.S."/>
        </authorList>
    </citation>
    <scope>NUCLEOTIDE SEQUENCE [LARGE SCALE GENOMIC DNA]</scope>
    <source>
        <strain evidence="6 7">Grell-BS-1999</strain>
    </source>
</reference>
<feature type="region of interest" description="Disordered" evidence="2">
    <location>
        <begin position="288"/>
        <end position="353"/>
    </location>
</feature>
<dbReference type="PANTHER" id="PTHR46901:SF2">
    <property type="entry name" value="GH04942P"/>
    <property type="match status" value="1"/>
</dbReference>
<feature type="domain" description="EGF-like" evidence="4">
    <location>
        <begin position="169"/>
        <end position="211"/>
    </location>
</feature>
<dbReference type="Gene3D" id="2.60.40.1210">
    <property type="entry name" value="Cellobiose dehydrogenase, cytochrome domain"/>
    <property type="match status" value="2"/>
</dbReference>
<name>B3SAZ3_TRIAD</name>
<dbReference type="CTD" id="6758615"/>
<dbReference type="PROSITE" id="PS50836">
    <property type="entry name" value="DOMON"/>
    <property type="match status" value="3"/>
</dbReference>
<keyword evidence="3" id="KW-0812">Transmembrane</keyword>
<evidence type="ECO:0000256" key="1">
    <source>
        <dbReference type="PROSITE-ProRule" id="PRU00076"/>
    </source>
</evidence>
<evidence type="ECO:0000259" key="5">
    <source>
        <dbReference type="PROSITE" id="PS50836"/>
    </source>
</evidence>
<keyword evidence="1" id="KW-0245">EGF-like domain</keyword>
<dbReference type="EMBL" id="DS985263">
    <property type="protein sequence ID" value="EDV20018.1"/>
    <property type="molecule type" value="Genomic_DNA"/>
</dbReference>
<dbReference type="InterPro" id="IPR000742">
    <property type="entry name" value="EGF"/>
</dbReference>
<dbReference type="PROSITE" id="PS50026">
    <property type="entry name" value="EGF_3"/>
    <property type="match status" value="1"/>
</dbReference>
<gene>
    <name evidence="6" type="ORF">TRIADDRAFT_61434</name>
</gene>
<dbReference type="Proteomes" id="UP000009022">
    <property type="component" value="Unassembled WGS sequence"/>
</dbReference>
<dbReference type="PROSITE" id="PS01186">
    <property type="entry name" value="EGF_2"/>
    <property type="match status" value="1"/>
</dbReference>
<dbReference type="RefSeq" id="XP_002117402.1">
    <property type="nucleotide sequence ID" value="XM_002117366.1"/>
</dbReference>
<feature type="compositionally biased region" description="Polar residues" evidence="2">
    <location>
        <begin position="300"/>
        <end position="309"/>
    </location>
</feature>
<evidence type="ECO:0000313" key="7">
    <source>
        <dbReference type="Proteomes" id="UP000009022"/>
    </source>
</evidence>
<dbReference type="STRING" id="10228.B3SAZ3"/>
<keyword evidence="7" id="KW-1185">Reference proteome</keyword>
<evidence type="ECO:0000313" key="6">
    <source>
        <dbReference type="EMBL" id="EDV20018.1"/>
    </source>
</evidence>
<dbReference type="OrthoDB" id="188511at2759"/>
<protein>
    <recommendedName>
        <fullName evidence="8">EGF-like domain-containing protein</fullName>
    </recommendedName>
</protein>
<feature type="compositionally biased region" description="Gly residues" evidence="2">
    <location>
        <begin position="343"/>
        <end position="353"/>
    </location>
</feature>